<gene>
    <name evidence="1" type="ORF">Pint_19288</name>
</gene>
<evidence type="ECO:0000313" key="2">
    <source>
        <dbReference type="Proteomes" id="UP001163603"/>
    </source>
</evidence>
<dbReference type="EMBL" id="CM047739">
    <property type="protein sequence ID" value="KAJ0042781.1"/>
    <property type="molecule type" value="Genomic_DNA"/>
</dbReference>
<comment type="caution">
    <text evidence="1">The sequence shown here is derived from an EMBL/GenBank/DDBJ whole genome shotgun (WGS) entry which is preliminary data.</text>
</comment>
<protein>
    <submittedName>
        <fullName evidence="1">Uncharacterized protein</fullName>
    </submittedName>
</protein>
<proteinExistence type="predicted"/>
<organism evidence="1 2">
    <name type="scientific">Pistacia integerrima</name>
    <dbReference type="NCBI Taxonomy" id="434235"/>
    <lineage>
        <taxon>Eukaryota</taxon>
        <taxon>Viridiplantae</taxon>
        <taxon>Streptophyta</taxon>
        <taxon>Embryophyta</taxon>
        <taxon>Tracheophyta</taxon>
        <taxon>Spermatophyta</taxon>
        <taxon>Magnoliopsida</taxon>
        <taxon>eudicotyledons</taxon>
        <taxon>Gunneridae</taxon>
        <taxon>Pentapetalae</taxon>
        <taxon>rosids</taxon>
        <taxon>malvids</taxon>
        <taxon>Sapindales</taxon>
        <taxon>Anacardiaceae</taxon>
        <taxon>Pistacia</taxon>
    </lineage>
</organism>
<name>A0ACC0YWX5_9ROSI</name>
<reference evidence="2" key="1">
    <citation type="journal article" date="2023" name="G3 (Bethesda)">
        <title>Genome assembly and association tests identify interacting loci associated with vigor, precocity, and sex in interspecific pistachio rootstocks.</title>
        <authorList>
            <person name="Palmer W."/>
            <person name="Jacygrad E."/>
            <person name="Sagayaradj S."/>
            <person name="Cavanaugh K."/>
            <person name="Han R."/>
            <person name="Bertier L."/>
            <person name="Beede B."/>
            <person name="Kafkas S."/>
            <person name="Golino D."/>
            <person name="Preece J."/>
            <person name="Michelmore R."/>
        </authorList>
    </citation>
    <scope>NUCLEOTIDE SEQUENCE [LARGE SCALE GENOMIC DNA]</scope>
</reference>
<keyword evidence="2" id="KW-1185">Reference proteome</keyword>
<dbReference type="Proteomes" id="UP001163603">
    <property type="component" value="Chromosome 4"/>
</dbReference>
<accession>A0ACC0YWX5</accession>
<evidence type="ECO:0000313" key="1">
    <source>
        <dbReference type="EMBL" id="KAJ0042781.1"/>
    </source>
</evidence>
<sequence>MKVPDFCLSYSAISSSVFASPQARCYTLKAFVFSYNTGIKYHDTVKYETVLVYCICIVVFRF</sequence>